<accession>A0A0K2TAL7</accession>
<feature type="transmembrane region" description="Helical" evidence="1">
    <location>
        <begin position="98"/>
        <end position="116"/>
    </location>
</feature>
<keyword evidence="1" id="KW-1133">Transmembrane helix</keyword>
<sequence length="117" mass="13884">MNSLIKTLIFSLVSLKNFAIEIRVFLHDVSIVDISHVVAFIVFRKLSSKKRQKKVRNHLVDSQIRQSHQLPFICYVLPDYPCHIHSSPFLNELHIIKIYTVFYWILYYILLSNILLK</sequence>
<reference evidence="2" key="1">
    <citation type="submission" date="2014-05" db="EMBL/GenBank/DDBJ databases">
        <authorList>
            <person name="Chronopoulou M."/>
        </authorList>
    </citation>
    <scope>NUCLEOTIDE SEQUENCE</scope>
    <source>
        <tissue evidence="2">Whole organism</tissue>
    </source>
</reference>
<organism evidence="2">
    <name type="scientific">Lepeophtheirus salmonis</name>
    <name type="common">Salmon louse</name>
    <name type="synonym">Caligus salmonis</name>
    <dbReference type="NCBI Taxonomy" id="72036"/>
    <lineage>
        <taxon>Eukaryota</taxon>
        <taxon>Metazoa</taxon>
        <taxon>Ecdysozoa</taxon>
        <taxon>Arthropoda</taxon>
        <taxon>Crustacea</taxon>
        <taxon>Multicrustacea</taxon>
        <taxon>Hexanauplia</taxon>
        <taxon>Copepoda</taxon>
        <taxon>Siphonostomatoida</taxon>
        <taxon>Caligidae</taxon>
        <taxon>Lepeophtheirus</taxon>
    </lineage>
</organism>
<evidence type="ECO:0000313" key="2">
    <source>
        <dbReference type="EMBL" id="CDW22617.1"/>
    </source>
</evidence>
<keyword evidence="1" id="KW-0472">Membrane</keyword>
<evidence type="ECO:0000256" key="1">
    <source>
        <dbReference type="SAM" id="Phobius"/>
    </source>
</evidence>
<dbReference type="EMBL" id="HACA01005255">
    <property type="protein sequence ID" value="CDW22616.1"/>
    <property type="molecule type" value="Transcribed_RNA"/>
</dbReference>
<keyword evidence="1" id="KW-0812">Transmembrane</keyword>
<name>A0A0K2TAL7_LEPSM</name>
<protein>
    <submittedName>
        <fullName evidence="2">Uncharacterized protein</fullName>
    </submittedName>
</protein>
<dbReference type="EMBL" id="HACA01005256">
    <property type="protein sequence ID" value="CDW22617.1"/>
    <property type="molecule type" value="Transcribed_RNA"/>
</dbReference>
<proteinExistence type="predicted"/>
<dbReference type="AlphaFoldDB" id="A0A0K2TAL7"/>